<feature type="domain" description="Mannitol dehydrogenase C-terminal" evidence="5">
    <location>
        <begin position="264"/>
        <end position="466"/>
    </location>
</feature>
<dbReference type="NCBIfam" id="NF002969">
    <property type="entry name" value="PRK03643.1"/>
    <property type="match status" value="1"/>
</dbReference>
<evidence type="ECO:0000313" key="6">
    <source>
        <dbReference type="EMBL" id="AZN43964.1"/>
    </source>
</evidence>
<dbReference type="InterPro" id="IPR036291">
    <property type="entry name" value="NAD(P)-bd_dom_sf"/>
</dbReference>
<dbReference type="GO" id="GO:0008926">
    <property type="term" value="F:mannitol-1-phosphate 5-dehydrogenase activity"/>
    <property type="evidence" value="ECO:0007669"/>
    <property type="project" value="UniProtKB-EC"/>
</dbReference>
<dbReference type="SUPFAM" id="SSF48179">
    <property type="entry name" value="6-phosphogluconate dehydrogenase C-terminal domain-like"/>
    <property type="match status" value="1"/>
</dbReference>
<dbReference type="Gene3D" id="3.40.50.720">
    <property type="entry name" value="NAD(P)-binding Rossmann-like Domain"/>
    <property type="match status" value="1"/>
</dbReference>
<dbReference type="PANTHER" id="PTHR30524:SF0">
    <property type="entry name" value="ALTRONATE OXIDOREDUCTASE-RELATED"/>
    <property type="match status" value="1"/>
</dbReference>
<evidence type="ECO:0000259" key="4">
    <source>
        <dbReference type="Pfam" id="PF01232"/>
    </source>
</evidence>
<comment type="catalytic activity">
    <reaction evidence="3">
        <text>D-mannitol 1-phosphate + NAD(+) = beta-D-fructose 6-phosphate + NADH + H(+)</text>
        <dbReference type="Rhea" id="RHEA:19661"/>
        <dbReference type="ChEBI" id="CHEBI:15378"/>
        <dbReference type="ChEBI" id="CHEBI:57540"/>
        <dbReference type="ChEBI" id="CHEBI:57634"/>
        <dbReference type="ChEBI" id="CHEBI:57945"/>
        <dbReference type="ChEBI" id="CHEBI:61381"/>
        <dbReference type="EC" id="1.1.1.17"/>
    </reaction>
</comment>
<sequence>MMESPVTIVQIGEGNFLRGFFDWMIHVLRQQGLYNGSIALCQPRPSGRAKLAKLRDQHGIYNLVTRGFEHGEQVERRDTIAVFSKLIDPYTGWDAFLALGEEPQLQVVVSNTTEAGLVYTPEAYEDGKPVLSYPGKLTLLLYRRYEKFGGEPEKGLLLLPCELLEGNGDLLRECVLRYAQDWGLPEEFLAWVSKHNRFLNTLVDRIVTGYPEREADDWFAEWGYSDAALVTAEPYHLFAIEGKPELDHLLPLAKAGLEVKWVPDLTPYRLRKVRLLNGAHTLMTPLSILRGLTHVREVMEHEELGSFVRRTVRDEIIPAVPLPAKEELLSYAESVLERFLNPFIEHKLEAIAMNSVSKFKARLLPSLLHDPSRHGLVLGFAALLRYYKASADADGRYWGRTFEGSTYELKDDRAALEALAVCWSRSAAGSPEELAESMLALREVWGEDLSKVRGLAESVAAAWSEIGALR</sequence>
<dbReference type="EMBL" id="CP034437">
    <property type="protein sequence ID" value="AZN43964.1"/>
    <property type="molecule type" value="Genomic_DNA"/>
</dbReference>
<dbReference type="InterPro" id="IPR013131">
    <property type="entry name" value="Mannitol_DH_N"/>
</dbReference>
<dbReference type="InterPro" id="IPR008927">
    <property type="entry name" value="6-PGluconate_DH-like_C_sf"/>
</dbReference>
<dbReference type="InterPro" id="IPR013328">
    <property type="entry name" value="6PGD_dom2"/>
</dbReference>
<reference evidence="7" key="1">
    <citation type="submission" date="2018-12" db="EMBL/GenBank/DDBJ databases">
        <title>Genome sequence of Peanibacillus sp.</title>
        <authorList>
            <person name="Subramani G."/>
            <person name="Srinivasan S."/>
            <person name="Kim M.K."/>
        </authorList>
    </citation>
    <scope>NUCLEOTIDE SEQUENCE [LARGE SCALE GENOMIC DNA]</scope>
    <source>
        <strain evidence="7">18JY67-1</strain>
    </source>
</reference>
<dbReference type="GO" id="GO:0019592">
    <property type="term" value="P:mannitol catabolic process"/>
    <property type="evidence" value="ECO:0007669"/>
    <property type="project" value="TreeGrafter"/>
</dbReference>
<evidence type="ECO:0000256" key="2">
    <source>
        <dbReference type="ARBA" id="ARBA00023027"/>
    </source>
</evidence>
<keyword evidence="1 6" id="KW-0560">Oxidoreductase</keyword>
<organism evidence="6 7">
    <name type="scientific">Paenibacillus albus</name>
    <dbReference type="NCBI Taxonomy" id="2495582"/>
    <lineage>
        <taxon>Bacteria</taxon>
        <taxon>Bacillati</taxon>
        <taxon>Bacillota</taxon>
        <taxon>Bacilli</taxon>
        <taxon>Bacillales</taxon>
        <taxon>Paenibacillaceae</taxon>
        <taxon>Paenibacillus</taxon>
    </lineage>
</organism>
<evidence type="ECO:0000259" key="5">
    <source>
        <dbReference type="Pfam" id="PF08125"/>
    </source>
</evidence>
<evidence type="ECO:0000256" key="1">
    <source>
        <dbReference type="ARBA" id="ARBA00023002"/>
    </source>
</evidence>
<accession>A0A3Q8XAR8</accession>
<dbReference type="InterPro" id="IPR013118">
    <property type="entry name" value="Mannitol_DH_C"/>
</dbReference>
<dbReference type="AlphaFoldDB" id="A0A3Q8XAR8"/>
<dbReference type="Proteomes" id="UP000272528">
    <property type="component" value="Chromosome"/>
</dbReference>
<protein>
    <submittedName>
        <fullName evidence="6">Tagaturonate reductase</fullName>
        <ecNumber evidence="6">1.1.1.58</ecNumber>
    </submittedName>
</protein>
<dbReference type="PANTHER" id="PTHR30524">
    <property type="entry name" value="MANNITOL-1-PHOSPHATE 5-DEHYDROGENASE"/>
    <property type="match status" value="1"/>
</dbReference>
<dbReference type="EC" id="1.1.1.58" evidence="6"/>
<dbReference type="GO" id="GO:0005829">
    <property type="term" value="C:cytosol"/>
    <property type="evidence" value="ECO:0007669"/>
    <property type="project" value="TreeGrafter"/>
</dbReference>
<name>A0A3Q8XAR8_9BACL</name>
<dbReference type="KEGG" id="palb:EJC50_28980"/>
<dbReference type="Gene3D" id="1.10.1040.10">
    <property type="entry name" value="N-(1-d-carboxylethyl)-l-norvaline Dehydrogenase, domain 2"/>
    <property type="match status" value="1"/>
</dbReference>
<proteinExistence type="predicted"/>
<feature type="domain" description="Mannitol dehydrogenase N-terminal" evidence="4">
    <location>
        <begin position="7"/>
        <end position="244"/>
    </location>
</feature>
<dbReference type="Pfam" id="PF01232">
    <property type="entry name" value="Mannitol_dh"/>
    <property type="match status" value="1"/>
</dbReference>
<dbReference type="OrthoDB" id="9768714at2"/>
<evidence type="ECO:0000313" key="7">
    <source>
        <dbReference type="Proteomes" id="UP000272528"/>
    </source>
</evidence>
<dbReference type="Pfam" id="PF08125">
    <property type="entry name" value="Mannitol_dh_C"/>
    <property type="match status" value="1"/>
</dbReference>
<evidence type="ECO:0000256" key="3">
    <source>
        <dbReference type="ARBA" id="ARBA00048615"/>
    </source>
</evidence>
<dbReference type="SUPFAM" id="SSF51735">
    <property type="entry name" value="NAD(P)-binding Rossmann-fold domains"/>
    <property type="match status" value="1"/>
</dbReference>
<dbReference type="GO" id="GO:0009026">
    <property type="term" value="F:tagaturonate reductase activity"/>
    <property type="evidence" value="ECO:0007669"/>
    <property type="project" value="UniProtKB-EC"/>
</dbReference>
<keyword evidence="2" id="KW-0520">NAD</keyword>
<gene>
    <name evidence="6" type="ORF">EJC50_28980</name>
</gene>
<keyword evidence="7" id="KW-1185">Reference proteome</keyword>